<comment type="similarity">
    <text evidence="4">Belongs to the cyclic nucleotide phosphodiesterase class-III family.</text>
</comment>
<dbReference type="AlphaFoldDB" id="A0A8I0ACC0"/>
<dbReference type="InterPro" id="IPR029052">
    <property type="entry name" value="Metallo-depent_PP-like"/>
</dbReference>
<dbReference type="EMBL" id="JACOOQ010000001">
    <property type="protein sequence ID" value="MBC5639110.1"/>
    <property type="molecule type" value="Genomic_DNA"/>
</dbReference>
<evidence type="ECO:0000259" key="5">
    <source>
        <dbReference type="Pfam" id="PF00149"/>
    </source>
</evidence>
<keyword evidence="1" id="KW-0479">Metal-binding</keyword>
<evidence type="ECO:0000313" key="6">
    <source>
        <dbReference type="EMBL" id="MBC5639110.1"/>
    </source>
</evidence>
<gene>
    <name evidence="6" type="ORF">H8R92_01420</name>
</gene>
<sequence>MRFLHLSDIHFLRKYHKAEKGYNSIFNNMTNPVEQIKSCLKKVDLKTIDFIIITGDLVESGSAEDYKVLKYELDRLFKGIPYVVTLGNHDNKEAFYKGWFNKESNKSYNVVKEIGDLRIISFDNSNYKNSDGFISKEQYEWINKQLKTDCEKDTILMLHHHLLKDQFTTPSIDFDDSFEEVINSSDIIGIFTGHTHHPFKGVFADKPYFTAGSLSFVGYDENNGIVRFEEYPRFSLCKYKEGKISVEVISALDESKLLTVVNFKE</sequence>
<dbReference type="Proteomes" id="UP000662088">
    <property type="component" value="Unassembled WGS sequence"/>
</dbReference>
<keyword evidence="3" id="KW-0408">Iron</keyword>
<accession>A0A8I0ACC0</accession>
<protein>
    <submittedName>
        <fullName evidence="6">Metallophosphoesterase</fullName>
    </submittedName>
</protein>
<proteinExistence type="inferred from homology"/>
<reference evidence="6" key="1">
    <citation type="submission" date="2020-08" db="EMBL/GenBank/DDBJ databases">
        <title>Genome public.</title>
        <authorList>
            <person name="Liu C."/>
            <person name="Sun Q."/>
        </authorList>
    </citation>
    <scope>NUCLEOTIDE SEQUENCE</scope>
    <source>
        <strain evidence="6">NSJ-42</strain>
    </source>
</reference>
<dbReference type="GO" id="GO:0016787">
    <property type="term" value="F:hydrolase activity"/>
    <property type="evidence" value="ECO:0007669"/>
    <property type="project" value="UniProtKB-KW"/>
</dbReference>
<dbReference type="InterPro" id="IPR050884">
    <property type="entry name" value="CNP_phosphodiesterase-III"/>
</dbReference>
<comment type="caution">
    <text evidence="6">The sequence shown here is derived from an EMBL/GenBank/DDBJ whole genome shotgun (WGS) entry which is preliminary data.</text>
</comment>
<evidence type="ECO:0000256" key="4">
    <source>
        <dbReference type="ARBA" id="ARBA00025742"/>
    </source>
</evidence>
<dbReference type="Pfam" id="PF00149">
    <property type="entry name" value="Metallophos"/>
    <property type="match status" value="1"/>
</dbReference>
<evidence type="ECO:0000313" key="7">
    <source>
        <dbReference type="Proteomes" id="UP000662088"/>
    </source>
</evidence>
<dbReference type="PANTHER" id="PTHR42988:SF2">
    <property type="entry name" value="CYCLIC NUCLEOTIDE PHOSPHODIESTERASE CBUA0032-RELATED"/>
    <property type="match status" value="1"/>
</dbReference>
<keyword evidence="7" id="KW-1185">Reference proteome</keyword>
<dbReference type="RefSeq" id="WP_186834490.1">
    <property type="nucleotide sequence ID" value="NZ_JACOOQ010000001.1"/>
</dbReference>
<evidence type="ECO:0000256" key="2">
    <source>
        <dbReference type="ARBA" id="ARBA00022801"/>
    </source>
</evidence>
<feature type="domain" description="Calcineurin-like phosphoesterase" evidence="5">
    <location>
        <begin position="1"/>
        <end position="198"/>
    </location>
</feature>
<dbReference type="PANTHER" id="PTHR42988">
    <property type="entry name" value="PHOSPHOHYDROLASE"/>
    <property type="match status" value="1"/>
</dbReference>
<dbReference type="InterPro" id="IPR004843">
    <property type="entry name" value="Calcineurin-like_PHP"/>
</dbReference>
<evidence type="ECO:0000256" key="1">
    <source>
        <dbReference type="ARBA" id="ARBA00022723"/>
    </source>
</evidence>
<evidence type="ECO:0000256" key="3">
    <source>
        <dbReference type="ARBA" id="ARBA00023004"/>
    </source>
</evidence>
<keyword evidence="2" id="KW-0378">Hydrolase</keyword>
<organism evidence="6 7">
    <name type="scientific">Clostridium lentum</name>
    <dbReference type="NCBI Taxonomy" id="2763037"/>
    <lineage>
        <taxon>Bacteria</taxon>
        <taxon>Bacillati</taxon>
        <taxon>Bacillota</taxon>
        <taxon>Clostridia</taxon>
        <taxon>Eubacteriales</taxon>
        <taxon>Clostridiaceae</taxon>
        <taxon>Clostridium</taxon>
    </lineage>
</organism>
<dbReference type="GO" id="GO:0046872">
    <property type="term" value="F:metal ion binding"/>
    <property type="evidence" value="ECO:0007669"/>
    <property type="project" value="UniProtKB-KW"/>
</dbReference>
<dbReference type="Gene3D" id="3.60.21.10">
    <property type="match status" value="1"/>
</dbReference>
<name>A0A8I0ACC0_9CLOT</name>
<dbReference type="SUPFAM" id="SSF56300">
    <property type="entry name" value="Metallo-dependent phosphatases"/>
    <property type="match status" value="1"/>
</dbReference>